<sequence length="91" mass="10322">MGLWNWVPSVWPFGGGPKVHSDIWNIQGNEVCYQSKEGRPYVPYGTEHRDLLKESCSQRGFEVGLYDNGNGFSIWGKDNRQATGVEKLTDM</sequence>
<reference evidence="1" key="1">
    <citation type="submission" date="2021-01" db="EMBL/GenBank/DDBJ databases">
        <authorList>
            <person name="Corre E."/>
            <person name="Pelletier E."/>
            <person name="Niang G."/>
            <person name="Scheremetjew M."/>
            <person name="Finn R."/>
            <person name="Kale V."/>
            <person name="Holt S."/>
            <person name="Cochrane G."/>
            <person name="Meng A."/>
            <person name="Brown T."/>
            <person name="Cohen L."/>
        </authorList>
    </citation>
    <scope>NUCLEOTIDE SEQUENCE</scope>
    <source>
        <strain evidence="1">CCMP1594</strain>
    </source>
</reference>
<protein>
    <submittedName>
        <fullName evidence="1">Uncharacterized protein</fullName>
    </submittedName>
</protein>
<dbReference type="EMBL" id="HBJA01147400">
    <property type="protein sequence ID" value="CAE0839271.1"/>
    <property type="molecule type" value="Transcribed_RNA"/>
</dbReference>
<dbReference type="AlphaFoldDB" id="A0A7S4GJZ3"/>
<accession>A0A7S4GJZ3</accession>
<organism evidence="1">
    <name type="scientific">Eutreptiella gymnastica</name>
    <dbReference type="NCBI Taxonomy" id="73025"/>
    <lineage>
        <taxon>Eukaryota</taxon>
        <taxon>Discoba</taxon>
        <taxon>Euglenozoa</taxon>
        <taxon>Euglenida</taxon>
        <taxon>Spirocuta</taxon>
        <taxon>Euglenophyceae</taxon>
        <taxon>Eutreptiales</taxon>
        <taxon>Eutreptiaceae</taxon>
        <taxon>Eutreptiella</taxon>
    </lineage>
</organism>
<gene>
    <name evidence="1" type="ORF">EGYM00163_LOCUS50643</name>
</gene>
<evidence type="ECO:0000313" key="1">
    <source>
        <dbReference type="EMBL" id="CAE0839271.1"/>
    </source>
</evidence>
<proteinExistence type="predicted"/>
<name>A0A7S4GJZ3_9EUGL</name>